<dbReference type="SUPFAM" id="SSF55729">
    <property type="entry name" value="Acyl-CoA N-acyltransferases (Nat)"/>
    <property type="match status" value="1"/>
</dbReference>
<dbReference type="Proteomes" id="UP000060277">
    <property type="component" value="Chromosome"/>
</dbReference>
<dbReference type="Pfam" id="PF00583">
    <property type="entry name" value="Acetyltransf_1"/>
    <property type="match status" value="1"/>
</dbReference>
<reference evidence="5" key="1">
    <citation type="submission" date="2015-12" db="EMBL/GenBank/DDBJ databases">
        <title>Complete genome sequence of Pandoraea norimbergensis DSM 11628.</title>
        <authorList>
            <person name="Ee R."/>
            <person name="Lim Y.-L."/>
            <person name="Yong D."/>
            <person name="Yin W.-F."/>
            <person name="Chan K.-G."/>
        </authorList>
    </citation>
    <scope>NUCLEOTIDE SEQUENCE [LARGE SCALE GENOMIC DNA]</scope>
    <source>
        <strain evidence="5">DSM 11628</strain>
    </source>
</reference>
<sequence>MSFAPLVRIAKPADCGALQMLYRQLVDDDRVSVTPSQIEVLAQDTRTRLFVADVEGIVRGTVIVTVCPDAMYADQPFAVIENIVVDTQCRGSGVGRALLREVERFCLTQNCSKMMLLSAVARAEAHRCFEHSGFLGDIKRGFVKYRRQFAQTS</sequence>
<dbReference type="InterPro" id="IPR000182">
    <property type="entry name" value="GNAT_dom"/>
</dbReference>
<keyword evidence="1" id="KW-0808">Transferase</keyword>
<dbReference type="EMBL" id="CP013480">
    <property type="protein sequence ID" value="ALS60351.1"/>
    <property type="molecule type" value="Genomic_DNA"/>
</dbReference>
<evidence type="ECO:0000313" key="5">
    <source>
        <dbReference type="Proteomes" id="UP000060277"/>
    </source>
</evidence>
<dbReference type="PANTHER" id="PTHR43877">
    <property type="entry name" value="AMINOALKYLPHOSPHONATE N-ACETYLTRANSFERASE-RELATED-RELATED"/>
    <property type="match status" value="1"/>
</dbReference>
<keyword evidence="5" id="KW-1185">Reference proteome</keyword>
<dbReference type="RefSeq" id="WP_058377268.1">
    <property type="nucleotide sequence ID" value="NZ_CP013480.3"/>
</dbReference>
<organism evidence="4 5">
    <name type="scientific">Pandoraea norimbergensis</name>
    <dbReference type="NCBI Taxonomy" id="93219"/>
    <lineage>
        <taxon>Bacteria</taxon>
        <taxon>Pseudomonadati</taxon>
        <taxon>Pseudomonadota</taxon>
        <taxon>Betaproteobacteria</taxon>
        <taxon>Burkholderiales</taxon>
        <taxon>Burkholderiaceae</taxon>
        <taxon>Pandoraea</taxon>
    </lineage>
</organism>
<dbReference type="PROSITE" id="PS51186">
    <property type="entry name" value="GNAT"/>
    <property type="match status" value="1"/>
</dbReference>
<proteinExistence type="predicted"/>
<dbReference type="InterPro" id="IPR050832">
    <property type="entry name" value="Bact_Acetyltransf"/>
</dbReference>
<evidence type="ECO:0000256" key="2">
    <source>
        <dbReference type="ARBA" id="ARBA00023315"/>
    </source>
</evidence>
<gene>
    <name evidence="4" type="ORF">AT302_11795</name>
</gene>
<evidence type="ECO:0000313" key="4">
    <source>
        <dbReference type="EMBL" id="ALS60351.1"/>
    </source>
</evidence>
<dbReference type="Gene3D" id="3.40.630.30">
    <property type="match status" value="1"/>
</dbReference>
<accession>A0ABN4JH93</accession>
<evidence type="ECO:0000259" key="3">
    <source>
        <dbReference type="PROSITE" id="PS51186"/>
    </source>
</evidence>
<dbReference type="CDD" id="cd04301">
    <property type="entry name" value="NAT_SF"/>
    <property type="match status" value="1"/>
</dbReference>
<keyword evidence="2" id="KW-0012">Acyltransferase</keyword>
<evidence type="ECO:0000256" key="1">
    <source>
        <dbReference type="ARBA" id="ARBA00022679"/>
    </source>
</evidence>
<feature type="domain" description="N-acetyltransferase" evidence="3">
    <location>
        <begin position="5"/>
        <end position="153"/>
    </location>
</feature>
<dbReference type="InterPro" id="IPR016181">
    <property type="entry name" value="Acyl_CoA_acyltransferase"/>
</dbReference>
<name>A0ABN4JH93_9BURK</name>
<protein>
    <submittedName>
        <fullName evidence="4">GCN5 family acetyltransferase</fullName>
    </submittedName>
</protein>